<organism evidence="1 2">
    <name type="scientific">Adonisia turfae CCMR0082</name>
    <dbReference type="NCBI Taxonomy" id="2304604"/>
    <lineage>
        <taxon>Bacteria</taxon>
        <taxon>Bacillati</taxon>
        <taxon>Cyanobacteriota</taxon>
        <taxon>Adonisia</taxon>
        <taxon>Adonisia turfae</taxon>
    </lineage>
</organism>
<comment type="caution">
    <text evidence="1">The sequence shown here is derived from an EMBL/GenBank/DDBJ whole genome shotgun (WGS) entry which is preliminary data.</text>
</comment>
<dbReference type="EMBL" id="QZCE01000002">
    <property type="protein sequence ID" value="NEZ66538.1"/>
    <property type="molecule type" value="Genomic_DNA"/>
</dbReference>
<reference evidence="1 2" key="1">
    <citation type="journal article" date="2020" name="Microb. Ecol.">
        <title>Ecogenomics of the Marine Benthic Filamentous Cyanobacterium Adonisia.</title>
        <authorList>
            <person name="Walter J.M."/>
            <person name="Coutinho F.H."/>
            <person name="Leomil L."/>
            <person name="Hargreaves P.I."/>
            <person name="Campeao M.E."/>
            <person name="Vieira V.V."/>
            <person name="Silva B.S."/>
            <person name="Fistarol G.O."/>
            <person name="Salomon P.S."/>
            <person name="Sawabe T."/>
            <person name="Mino S."/>
            <person name="Hosokawa M."/>
            <person name="Miyashita H."/>
            <person name="Maruyama F."/>
            <person name="van Verk M.C."/>
            <person name="Dutilh B.E."/>
            <person name="Thompson C.C."/>
            <person name="Thompson F.L."/>
        </authorList>
    </citation>
    <scope>NUCLEOTIDE SEQUENCE [LARGE SCALE GENOMIC DNA]</scope>
    <source>
        <strain evidence="1 2">CCMR0082</strain>
    </source>
</reference>
<accession>A0A6M0SDH2</accession>
<evidence type="ECO:0000313" key="2">
    <source>
        <dbReference type="Proteomes" id="UP000473574"/>
    </source>
</evidence>
<proteinExistence type="predicted"/>
<dbReference type="Proteomes" id="UP000473574">
    <property type="component" value="Unassembled WGS sequence"/>
</dbReference>
<gene>
    <name evidence="1" type="ORF">D0962_27895</name>
</gene>
<dbReference type="AlphaFoldDB" id="A0A6M0SDH2"/>
<sequence>MTPHRHQQQGKRLNIAFDLQSTRSNDSQLLMTKLAYRHKHNVTESKFISKNSNQKMVKELGKTTYCNT</sequence>
<protein>
    <submittedName>
        <fullName evidence="1">Uncharacterized protein</fullName>
    </submittedName>
</protein>
<name>A0A6M0SDH2_9CYAN</name>
<evidence type="ECO:0000313" key="1">
    <source>
        <dbReference type="EMBL" id="NEZ66538.1"/>
    </source>
</evidence>